<feature type="region of interest" description="Disordered" evidence="10">
    <location>
        <begin position="402"/>
        <end position="446"/>
    </location>
</feature>
<keyword evidence="4" id="KW-0509">mRNA transport</keyword>
<dbReference type="GO" id="GO:0008139">
    <property type="term" value="F:nuclear localization sequence binding"/>
    <property type="evidence" value="ECO:0007669"/>
    <property type="project" value="InterPro"/>
</dbReference>
<dbReference type="Proteomes" id="UP001165063">
    <property type="component" value="Unassembled WGS sequence"/>
</dbReference>
<keyword evidence="6" id="KW-0811">Translocation</keyword>
<evidence type="ECO:0000256" key="7">
    <source>
        <dbReference type="ARBA" id="ARBA00023132"/>
    </source>
</evidence>
<feature type="compositionally biased region" description="Polar residues" evidence="10">
    <location>
        <begin position="422"/>
        <end position="439"/>
    </location>
</feature>
<dbReference type="InterPro" id="IPR024882">
    <property type="entry name" value="NUP58/p45/49"/>
</dbReference>
<dbReference type="OrthoDB" id="2538017at2759"/>
<comment type="caution">
    <text evidence="11">The sequence shown here is derived from an EMBL/GenBank/DDBJ whole genome shotgun (WGS) entry which is preliminary data.</text>
</comment>
<evidence type="ECO:0000313" key="12">
    <source>
        <dbReference type="Proteomes" id="UP001165063"/>
    </source>
</evidence>
<dbReference type="GO" id="GO:0031965">
    <property type="term" value="C:nuclear membrane"/>
    <property type="evidence" value="ECO:0007669"/>
    <property type="project" value="UniProtKB-SubCell"/>
</dbReference>
<keyword evidence="12" id="KW-1185">Reference proteome</keyword>
<dbReference type="GO" id="GO:0017056">
    <property type="term" value="F:structural constituent of nuclear pore"/>
    <property type="evidence" value="ECO:0007669"/>
    <property type="project" value="InterPro"/>
</dbReference>
<keyword evidence="8" id="KW-0539">Nucleus</keyword>
<evidence type="ECO:0000256" key="1">
    <source>
        <dbReference type="ARBA" id="ARBA00004567"/>
    </source>
</evidence>
<proteinExistence type="predicted"/>
<dbReference type="PANTHER" id="PTHR13437">
    <property type="entry name" value="NUCLEOPORIN P58/P45 NUCLEOPORIN-LIKE PROTEIN 1"/>
    <property type="match status" value="1"/>
</dbReference>
<feature type="region of interest" description="Disordered" evidence="10">
    <location>
        <begin position="200"/>
        <end position="243"/>
    </location>
</feature>
<comment type="subcellular location">
    <subcellularLocation>
        <location evidence="2">Nucleus membrane</location>
        <topology evidence="2">Peripheral membrane protein</topology>
        <orientation evidence="2">Nucleoplasmic side</orientation>
    </subcellularLocation>
    <subcellularLocation>
        <location evidence="1">Nucleus</location>
        <location evidence="1">Nuclear pore complex</location>
    </subcellularLocation>
</comment>
<protein>
    <submittedName>
        <fullName evidence="11">Unnamed protein product</fullName>
    </submittedName>
</protein>
<keyword evidence="7" id="KW-0906">Nuclear pore complex</keyword>
<evidence type="ECO:0000313" key="11">
    <source>
        <dbReference type="EMBL" id="GMG20703.1"/>
    </source>
</evidence>
<evidence type="ECO:0000256" key="5">
    <source>
        <dbReference type="ARBA" id="ARBA00022927"/>
    </source>
</evidence>
<keyword evidence="9" id="KW-0175">Coiled coil</keyword>
<name>A0A9W7DDT9_AMBMO</name>
<organism evidence="11 12">
    <name type="scientific">Ambrosiozyma monospora</name>
    <name type="common">Yeast</name>
    <name type="synonym">Endomycopsis monosporus</name>
    <dbReference type="NCBI Taxonomy" id="43982"/>
    <lineage>
        <taxon>Eukaryota</taxon>
        <taxon>Fungi</taxon>
        <taxon>Dikarya</taxon>
        <taxon>Ascomycota</taxon>
        <taxon>Saccharomycotina</taxon>
        <taxon>Pichiomycetes</taxon>
        <taxon>Pichiales</taxon>
        <taxon>Pichiaceae</taxon>
        <taxon>Ambrosiozyma</taxon>
    </lineage>
</organism>
<evidence type="ECO:0000256" key="4">
    <source>
        <dbReference type="ARBA" id="ARBA00022816"/>
    </source>
</evidence>
<reference evidence="11" key="1">
    <citation type="submission" date="2023-04" db="EMBL/GenBank/DDBJ databases">
        <title>Ambrosiozyma monospora NBRC 1965.</title>
        <authorList>
            <person name="Ichikawa N."/>
            <person name="Sato H."/>
            <person name="Tonouchi N."/>
        </authorList>
    </citation>
    <scope>NUCLEOTIDE SEQUENCE</scope>
    <source>
        <strain evidence="11">NBRC 1965</strain>
    </source>
</reference>
<dbReference type="InterPro" id="IPR025574">
    <property type="entry name" value="Nucleoporin_FG_rpt"/>
</dbReference>
<dbReference type="GO" id="GO:0006606">
    <property type="term" value="P:protein import into nucleus"/>
    <property type="evidence" value="ECO:0007669"/>
    <property type="project" value="UniProtKB-ARBA"/>
</dbReference>
<gene>
    <name evidence="11" type="ORF">Amon01_000143000</name>
</gene>
<feature type="coiled-coil region" evidence="9">
    <location>
        <begin position="462"/>
        <end position="489"/>
    </location>
</feature>
<keyword evidence="3" id="KW-0813">Transport</keyword>
<dbReference type="EMBL" id="BSXU01000443">
    <property type="protein sequence ID" value="GMG20703.1"/>
    <property type="molecule type" value="Genomic_DNA"/>
</dbReference>
<dbReference type="GO" id="GO:0051028">
    <property type="term" value="P:mRNA transport"/>
    <property type="evidence" value="ECO:0007669"/>
    <property type="project" value="UniProtKB-KW"/>
</dbReference>
<evidence type="ECO:0000256" key="2">
    <source>
        <dbReference type="ARBA" id="ARBA00004620"/>
    </source>
</evidence>
<sequence length="540" mass="55704">MFGGSNSGSGGFSFGGGGGSTGSSGFSFGAKPATNTTSTGGFSFGAKPASSGSTPAFGGGFGASNNNNSNSNSTGTTGFSFGANANNNASKPGGLFGSTAGNTNTQSTGSFGFGAKPATTTTNTTNTGSGFSFGGAANTNNTTTTGGGLFGAKPAAPAGGSGFSFGSNTNTNNASTGTAGGLFGNAANANKPAGGFSFGSTGTNTQQQSGGLFGNKPAGTTGGFSFGNTANNTTQQTGGGLFGNKPATGGLFGSAGTTNTTGGLFGSNSNTTSQGGVFSFGQSQQQVQQQPQLPPLNSMTKVSDLPEPIQRQLEQLDQYIQKQVAIAEYLKDNKSSHQDLIESIPRDITFLEKKYVSTNQSLNTDLKFAESFKNQTLESFNEWVEKLIKVYLQLTNPIIGSSSVTDQSKSSSTPTLIIGVNGNRTSNAPQISKSQQSNTSDDKKESPLNVTRILNSYYVTKIEDFKDKIEKYQLILQEVENSINDLDKNSLNRGMHGGADGLKMIVSTLQEEFKLYVEIANEFAEIHHNVGKLKGSRDEF</sequence>
<keyword evidence="5" id="KW-0653">Protein transport</keyword>
<evidence type="ECO:0000256" key="9">
    <source>
        <dbReference type="SAM" id="Coils"/>
    </source>
</evidence>
<feature type="compositionally biased region" description="Low complexity" evidence="10">
    <location>
        <begin position="226"/>
        <end position="236"/>
    </location>
</feature>
<dbReference type="Pfam" id="PF13634">
    <property type="entry name" value="Nucleoporin_FG"/>
    <property type="match status" value="2"/>
</dbReference>
<dbReference type="AlphaFoldDB" id="A0A9W7DDT9"/>
<feature type="compositionally biased region" description="Low complexity" evidence="10">
    <location>
        <begin position="402"/>
        <end position="412"/>
    </location>
</feature>
<evidence type="ECO:0000256" key="10">
    <source>
        <dbReference type="SAM" id="MobiDB-lite"/>
    </source>
</evidence>
<dbReference type="GO" id="GO:0044613">
    <property type="term" value="C:nuclear pore central transport channel"/>
    <property type="evidence" value="ECO:0007669"/>
    <property type="project" value="UniProtKB-ARBA"/>
</dbReference>
<evidence type="ECO:0000256" key="6">
    <source>
        <dbReference type="ARBA" id="ARBA00023010"/>
    </source>
</evidence>
<evidence type="ECO:0000256" key="3">
    <source>
        <dbReference type="ARBA" id="ARBA00022448"/>
    </source>
</evidence>
<evidence type="ECO:0000256" key="8">
    <source>
        <dbReference type="ARBA" id="ARBA00023242"/>
    </source>
</evidence>
<accession>A0A9W7DDT9</accession>
<dbReference type="PANTHER" id="PTHR13437:SF2">
    <property type="entry name" value="NUCLEOPORIN P58_P45"/>
    <property type="match status" value="1"/>
</dbReference>